<feature type="transmembrane region" description="Helical" evidence="7">
    <location>
        <begin position="46"/>
        <end position="65"/>
    </location>
</feature>
<dbReference type="InterPro" id="IPR036259">
    <property type="entry name" value="MFS_trans_sf"/>
</dbReference>
<keyword evidence="6 7" id="KW-0472">Membrane</keyword>
<evidence type="ECO:0000256" key="3">
    <source>
        <dbReference type="ARBA" id="ARBA00022475"/>
    </source>
</evidence>
<reference evidence="10" key="1">
    <citation type="submission" date="2017-09" db="EMBL/GenBank/DDBJ databases">
        <title>Depth-based differentiation of microbial function through sediment-hosted aquifers and enrichment of novel symbionts in the deep terrestrial subsurface.</title>
        <authorList>
            <person name="Probst A.J."/>
            <person name="Ladd B."/>
            <person name="Jarett J.K."/>
            <person name="Geller-Mcgrath D.E."/>
            <person name="Sieber C.M.K."/>
            <person name="Emerson J.B."/>
            <person name="Anantharaman K."/>
            <person name="Thomas B.C."/>
            <person name="Malmstrom R."/>
            <person name="Stieglmeier M."/>
            <person name="Klingl A."/>
            <person name="Woyke T."/>
            <person name="Ryan C.M."/>
            <person name="Banfield J.F."/>
        </authorList>
    </citation>
    <scope>NUCLEOTIDE SEQUENCE [LARGE SCALE GENOMIC DNA]</scope>
</reference>
<feature type="transmembrane region" description="Helical" evidence="7">
    <location>
        <begin position="136"/>
        <end position="161"/>
    </location>
</feature>
<keyword evidence="4 7" id="KW-0812">Transmembrane</keyword>
<proteinExistence type="predicted"/>
<evidence type="ECO:0000256" key="1">
    <source>
        <dbReference type="ARBA" id="ARBA00004651"/>
    </source>
</evidence>
<feature type="transmembrane region" description="Helical" evidence="7">
    <location>
        <begin position="167"/>
        <end position="187"/>
    </location>
</feature>
<accession>A0A2M8KEC9</accession>
<dbReference type="Proteomes" id="UP000231450">
    <property type="component" value="Unassembled WGS sequence"/>
</dbReference>
<keyword evidence="2" id="KW-0813">Transport</keyword>
<dbReference type="PANTHER" id="PTHR23517">
    <property type="entry name" value="RESISTANCE PROTEIN MDTM, PUTATIVE-RELATED-RELATED"/>
    <property type="match status" value="1"/>
</dbReference>
<protein>
    <recommendedName>
        <fullName evidence="8">Major facilitator superfamily (MFS) profile domain-containing protein</fullName>
    </recommendedName>
</protein>
<keyword evidence="3" id="KW-1003">Cell membrane</keyword>
<evidence type="ECO:0000313" key="10">
    <source>
        <dbReference type="Proteomes" id="UP000231450"/>
    </source>
</evidence>
<dbReference type="EMBL" id="PFDW01000036">
    <property type="protein sequence ID" value="PJE58268.1"/>
    <property type="molecule type" value="Genomic_DNA"/>
</dbReference>
<evidence type="ECO:0000256" key="7">
    <source>
        <dbReference type="SAM" id="Phobius"/>
    </source>
</evidence>
<gene>
    <name evidence="9" type="ORF">COU81_01620</name>
</gene>
<evidence type="ECO:0000256" key="5">
    <source>
        <dbReference type="ARBA" id="ARBA00022989"/>
    </source>
</evidence>
<dbReference type="GO" id="GO:0005886">
    <property type="term" value="C:plasma membrane"/>
    <property type="evidence" value="ECO:0007669"/>
    <property type="project" value="UniProtKB-SubCell"/>
</dbReference>
<dbReference type="PROSITE" id="PS50850">
    <property type="entry name" value="MFS"/>
    <property type="match status" value="1"/>
</dbReference>
<dbReference type="InterPro" id="IPR020846">
    <property type="entry name" value="MFS_dom"/>
</dbReference>
<keyword evidence="5 7" id="KW-1133">Transmembrane helix</keyword>
<feature type="transmembrane region" description="Helical" evidence="7">
    <location>
        <begin position="77"/>
        <end position="97"/>
    </location>
</feature>
<evidence type="ECO:0000256" key="2">
    <source>
        <dbReference type="ARBA" id="ARBA00022448"/>
    </source>
</evidence>
<evidence type="ECO:0000256" key="4">
    <source>
        <dbReference type="ARBA" id="ARBA00022692"/>
    </source>
</evidence>
<dbReference type="Gene3D" id="1.20.1250.20">
    <property type="entry name" value="MFS general substrate transporter like domains"/>
    <property type="match status" value="1"/>
</dbReference>
<feature type="transmembrane region" description="Helical" evidence="7">
    <location>
        <begin position="103"/>
        <end position="124"/>
    </location>
</feature>
<dbReference type="Pfam" id="PF07690">
    <property type="entry name" value="MFS_1"/>
    <property type="match status" value="1"/>
</dbReference>
<feature type="transmembrane region" description="Helical" evidence="7">
    <location>
        <begin position="12"/>
        <end position="34"/>
    </location>
</feature>
<dbReference type="AlphaFoldDB" id="A0A2M8KEC9"/>
<comment type="subcellular location">
    <subcellularLocation>
        <location evidence="1">Cell membrane</location>
        <topology evidence="1">Multi-pass membrane protein</topology>
    </subcellularLocation>
</comment>
<evidence type="ECO:0000313" key="9">
    <source>
        <dbReference type="EMBL" id="PJE58268.1"/>
    </source>
</evidence>
<evidence type="ECO:0000256" key="6">
    <source>
        <dbReference type="ARBA" id="ARBA00023136"/>
    </source>
</evidence>
<dbReference type="InterPro" id="IPR011701">
    <property type="entry name" value="MFS"/>
</dbReference>
<evidence type="ECO:0000259" key="8">
    <source>
        <dbReference type="PROSITE" id="PS50850"/>
    </source>
</evidence>
<dbReference type="GO" id="GO:0022857">
    <property type="term" value="F:transmembrane transporter activity"/>
    <property type="evidence" value="ECO:0007669"/>
    <property type="project" value="InterPro"/>
</dbReference>
<comment type="caution">
    <text evidence="9">The sequence shown here is derived from an EMBL/GenBank/DDBJ whole genome shotgun (WGS) entry which is preliminary data.</text>
</comment>
<sequence length="192" mass="20934">MARLNKIIKALIISDAFFLSAIGILTPIFAIFLISQIDGGTIEVAGIAAAIYLIVRTIFLLPVSNLIDKKKGEYDDLFFLVSGLVVMALTMILYTFAKTVWNIYLLQAVLGVGAAMHYPAWYVLFTRHIGKFREGFAWGVYEVVIGISGALTVSAGAFVANIFGFEVLFLVVAMLILAGAFMPLLFLQAVTI</sequence>
<feature type="domain" description="Major facilitator superfamily (MFS) profile" evidence="8">
    <location>
        <begin position="9"/>
        <end position="192"/>
    </location>
</feature>
<dbReference type="InterPro" id="IPR050171">
    <property type="entry name" value="MFS_Transporters"/>
</dbReference>
<name>A0A2M8KEC9_9BACT</name>
<dbReference type="SUPFAM" id="SSF103473">
    <property type="entry name" value="MFS general substrate transporter"/>
    <property type="match status" value="1"/>
</dbReference>
<organism evidence="9 10">
    <name type="scientific">Candidatus Portnoybacteria bacterium CG10_big_fil_rev_8_21_14_0_10_36_7</name>
    <dbReference type="NCBI Taxonomy" id="1974812"/>
    <lineage>
        <taxon>Bacteria</taxon>
        <taxon>Candidatus Portnoyibacteriota</taxon>
    </lineage>
</organism>